<feature type="coiled-coil region" evidence="1">
    <location>
        <begin position="42"/>
        <end position="96"/>
    </location>
</feature>
<gene>
    <name evidence="2" type="ORF">HMPREF9436_03163</name>
</gene>
<dbReference type="HOGENOM" id="CLU_109731_0_0_9"/>
<name>E2ZN85_9FIRM</name>
<dbReference type="BioCyc" id="FCF748224-HMP:GTSS-1417-MONOMER"/>
<dbReference type="EMBL" id="AECU01000238">
    <property type="protein sequence ID" value="EFQ05359.1"/>
    <property type="molecule type" value="Genomic_DNA"/>
</dbReference>
<dbReference type="Proteomes" id="UP000006028">
    <property type="component" value="Unassembled WGS sequence"/>
</dbReference>
<dbReference type="AlphaFoldDB" id="E2ZN85"/>
<evidence type="ECO:0000313" key="2">
    <source>
        <dbReference type="EMBL" id="EFQ05359.1"/>
    </source>
</evidence>
<evidence type="ECO:0000256" key="1">
    <source>
        <dbReference type="SAM" id="Coils"/>
    </source>
</evidence>
<reference evidence="2 3" key="1">
    <citation type="submission" date="2010-08" db="EMBL/GenBank/DDBJ databases">
        <authorList>
            <person name="Weinstock G."/>
            <person name="Sodergren E."/>
            <person name="Clifton S."/>
            <person name="Fulton L."/>
            <person name="Fulton B."/>
            <person name="Courtney L."/>
            <person name="Fronick C."/>
            <person name="Harrison M."/>
            <person name="Strong C."/>
            <person name="Farmer C."/>
            <person name="Delahaunty K."/>
            <person name="Markovic C."/>
            <person name="Hall O."/>
            <person name="Minx P."/>
            <person name="Tomlinson C."/>
            <person name="Mitreva M."/>
            <person name="Hou S."/>
            <person name="Chen J."/>
            <person name="Wollam A."/>
            <person name="Pepin K.H."/>
            <person name="Johnson M."/>
            <person name="Bhonagiri V."/>
            <person name="Zhang X."/>
            <person name="Suruliraj S."/>
            <person name="Warren W."/>
            <person name="Chinwalla A."/>
            <person name="Mardis E.R."/>
            <person name="Wilson R.K."/>
        </authorList>
    </citation>
    <scope>NUCLEOTIDE SEQUENCE [LARGE SCALE GENOMIC DNA]</scope>
    <source>
        <strain evidence="2 3">KLE1255</strain>
    </source>
</reference>
<evidence type="ECO:0008006" key="4">
    <source>
        <dbReference type="Google" id="ProtNLM"/>
    </source>
</evidence>
<dbReference type="eggNOG" id="COG1961">
    <property type="taxonomic scope" value="Bacteria"/>
</dbReference>
<evidence type="ECO:0000313" key="3">
    <source>
        <dbReference type="Proteomes" id="UP000006028"/>
    </source>
</evidence>
<dbReference type="RefSeq" id="WP_005946261.1">
    <property type="nucleotide sequence ID" value="NZ_GL538350.1"/>
</dbReference>
<accession>E2ZN85</accession>
<protein>
    <recommendedName>
        <fullName evidence="4">Recombinase</fullName>
    </recommendedName>
</protein>
<keyword evidence="1" id="KW-0175">Coiled coil</keyword>
<proteinExistence type="predicted"/>
<organism evidence="2 3">
    <name type="scientific">Faecalibacterium cf. prausnitzii KLE1255</name>
    <dbReference type="NCBI Taxonomy" id="748224"/>
    <lineage>
        <taxon>Bacteria</taxon>
        <taxon>Bacillati</taxon>
        <taxon>Bacillota</taxon>
        <taxon>Clostridia</taxon>
        <taxon>Eubacteriales</taxon>
        <taxon>Oscillospiraceae</taxon>
        <taxon>Faecalibacterium</taxon>
    </lineage>
</organism>
<sequence length="190" mass="22431">MQKDWLEDLVVRETMKLIQDDAVIDKIVQLVMDVQNQENTTMPLLEKQLREVNKKLDNLMKAIEDGLYTRTTKERLEALEIQKDELTAKIADEKLKKPSFNEDFIRFWLMKFRKFDISQKKQRKALIEIFVNAIFLYDDRMLITFNYKDGTQTVRFEDTLTADCGEKSLRLRSNESPSGAFLFAHSVVRK</sequence>
<comment type="caution">
    <text evidence="2">The sequence shown here is derived from an EMBL/GenBank/DDBJ whole genome shotgun (WGS) entry which is preliminary data.</text>
</comment>
<dbReference type="STRING" id="748224.HMPREF9436_03163"/>